<dbReference type="InterPro" id="IPR036397">
    <property type="entry name" value="RNaseH_sf"/>
</dbReference>
<dbReference type="FunFam" id="1.10.340.70:FF:000001">
    <property type="entry name" value="Retrovirus-related Pol polyprotein from transposon gypsy-like Protein"/>
    <property type="match status" value="1"/>
</dbReference>
<name>W4JXZ9_HETIT</name>
<dbReference type="PANTHER" id="PTHR37984">
    <property type="entry name" value="PROTEIN CBG26694"/>
    <property type="match status" value="1"/>
</dbReference>
<keyword evidence="3" id="KW-0548">Nucleotidyltransferase</keyword>
<protein>
    <recommendedName>
        <fullName evidence="1">RNA-directed DNA polymerase</fullName>
        <ecNumber evidence="1">2.7.7.49</ecNumber>
    </recommendedName>
</protein>
<feature type="domain" description="Integrase catalytic" evidence="10">
    <location>
        <begin position="1778"/>
        <end position="1944"/>
    </location>
</feature>
<dbReference type="GO" id="GO:0003964">
    <property type="term" value="F:RNA-directed DNA polymerase activity"/>
    <property type="evidence" value="ECO:0007669"/>
    <property type="project" value="UniProtKB-KW"/>
</dbReference>
<dbReference type="InterPro" id="IPR041588">
    <property type="entry name" value="Integrase_H2C2"/>
</dbReference>
<dbReference type="GeneID" id="20672949"/>
<dbReference type="Gene3D" id="3.30.420.10">
    <property type="entry name" value="Ribonuclease H-like superfamily/Ribonuclease H"/>
    <property type="match status" value="1"/>
</dbReference>
<dbReference type="InterPro" id="IPR001584">
    <property type="entry name" value="Integrase_cat-core"/>
</dbReference>
<keyword evidence="7" id="KW-0694">RNA-binding</keyword>
<feature type="region of interest" description="Disordered" evidence="9">
    <location>
        <begin position="2094"/>
        <end position="2132"/>
    </location>
</feature>
<dbReference type="InterPro" id="IPR043128">
    <property type="entry name" value="Rev_trsase/Diguanyl_cyclase"/>
</dbReference>
<evidence type="ECO:0000256" key="7">
    <source>
        <dbReference type="ARBA" id="ARBA00022884"/>
    </source>
</evidence>
<feature type="region of interest" description="Disordered" evidence="9">
    <location>
        <begin position="655"/>
        <end position="738"/>
    </location>
</feature>
<dbReference type="InterPro" id="IPR021109">
    <property type="entry name" value="Peptidase_aspartic_dom_sf"/>
</dbReference>
<evidence type="ECO:0000259" key="10">
    <source>
        <dbReference type="PROSITE" id="PS50994"/>
    </source>
</evidence>
<dbReference type="OrthoDB" id="3252634at2759"/>
<keyword evidence="12" id="KW-1185">Reference proteome</keyword>
<dbReference type="KEGG" id="hir:HETIRDRAFT_411418"/>
<dbReference type="CDD" id="cd00303">
    <property type="entry name" value="retropepsin_like"/>
    <property type="match status" value="1"/>
</dbReference>
<dbReference type="InParanoid" id="W4JXZ9"/>
<dbReference type="GO" id="GO:0016787">
    <property type="term" value="F:hydrolase activity"/>
    <property type="evidence" value="ECO:0007669"/>
    <property type="project" value="UniProtKB-KW"/>
</dbReference>
<feature type="compositionally biased region" description="Pro residues" evidence="9">
    <location>
        <begin position="687"/>
        <end position="699"/>
    </location>
</feature>
<dbReference type="GO" id="GO:0015074">
    <property type="term" value="P:DNA integration"/>
    <property type="evidence" value="ECO:0007669"/>
    <property type="project" value="InterPro"/>
</dbReference>
<dbReference type="InterPro" id="IPR050951">
    <property type="entry name" value="Retrovirus_Pol_polyprotein"/>
</dbReference>
<proteinExistence type="predicted"/>
<dbReference type="RefSeq" id="XP_009550424.1">
    <property type="nucleotide sequence ID" value="XM_009552129.1"/>
</dbReference>
<dbReference type="EMBL" id="KI925462">
    <property type="protein sequence ID" value="ETW78457.1"/>
    <property type="molecule type" value="Genomic_DNA"/>
</dbReference>
<evidence type="ECO:0000256" key="6">
    <source>
        <dbReference type="ARBA" id="ARBA00022801"/>
    </source>
</evidence>
<dbReference type="SUPFAM" id="SSF53098">
    <property type="entry name" value="Ribonuclease H-like"/>
    <property type="match status" value="1"/>
</dbReference>
<evidence type="ECO:0000313" key="12">
    <source>
        <dbReference type="Proteomes" id="UP000030671"/>
    </source>
</evidence>
<keyword evidence="2" id="KW-0808">Transferase</keyword>
<dbReference type="InterPro" id="IPR041373">
    <property type="entry name" value="RT_RNaseH"/>
</dbReference>
<dbReference type="InterPro" id="IPR025165">
    <property type="entry name" value="DUF4100"/>
</dbReference>
<keyword evidence="8" id="KW-0695">RNA-directed DNA polymerase</keyword>
<evidence type="ECO:0000256" key="3">
    <source>
        <dbReference type="ARBA" id="ARBA00022695"/>
    </source>
</evidence>
<dbReference type="CDD" id="cd01647">
    <property type="entry name" value="RT_LTR"/>
    <property type="match status" value="1"/>
</dbReference>
<dbReference type="Pfam" id="PF17921">
    <property type="entry name" value="Integrase_H2C2"/>
    <property type="match status" value="1"/>
</dbReference>
<dbReference type="SUPFAM" id="SSF56672">
    <property type="entry name" value="DNA/RNA polymerases"/>
    <property type="match status" value="1"/>
</dbReference>
<dbReference type="GO" id="GO:0003723">
    <property type="term" value="F:RNA binding"/>
    <property type="evidence" value="ECO:0007669"/>
    <property type="project" value="UniProtKB-KW"/>
</dbReference>
<evidence type="ECO:0000256" key="2">
    <source>
        <dbReference type="ARBA" id="ARBA00022679"/>
    </source>
</evidence>
<feature type="compositionally biased region" description="Acidic residues" evidence="9">
    <location>
        <begin position="2102"/>
        <end position="2114"/>
    </location>
</feature>
<dbReference type="Pfam" id="PF13352">
    <property type="entry name" value="DUF4100"/>
    <property type="match status" value="1"/>
</dbReference>
<sequence>HAPALGSEGGIREALGRHRTALDKYRRCRLLPNTVGPYPTDDKPPKDVRQHLESRVALEARSCRSRHYLLVTDRIPDSTDRTFGRCSAQSRNRSGAIISYSPLFLTHREGLVFKITSRNLRRSSRPTAEREERQAVIDSFNTQETSADRSLFGDADIVPEHLSHHHYLDLESSPSLSPPPDSTFFLTPPSSPNRSLLPPISPILDLALLEQSPPSPIPSLHDSISPLIPRSPVFWMPTIRPTSLERSFEPATPSPITLENNTFSPTFDFLTMATPSMPARGDRTAPTFDPHQPRELRRYFSDLDFHFVRSAVVDEQERKKHACRFLDVDTCELWESLTTFTDATKTFKEFCEEVFRLYPGSEEERKWSVSDMDKLVGETSRVGILSLSELGDYHRRFLAITVFLLSKARISVAEQGRAFARGFQPELWARISQRLQLKFPDHFPDDPYNLQDIHDAARFVLHGTTSAYSTTPTDISRAAPAAPPTNAIKAEDLATMFERLTDTFVKAITAQGTTRPADRPSRQPGQGGDNCMFCGSPEHFMRACPEVTEYIRIGKCKRNIEGKVVLSSGAFVPREITGSNLKDRVDEWHRRNPGQLATRQMMFTVNAVPTHPMTIASHHDSPSLLDVTPTYQLTDVQRIASLERELFALRTRGARAREMAQTGRSAPTPSPAPERRARTETPEPEPRPTTPTQRPPPVPAKDDAPIHPYAKAQDATYAPPHERNMGAPAKIPSAKKDAPAYKTTAPIYDEKVAAEVYNRVMATQVTLTQRELLSLSAEVRSQVREATSARRSPARDASNVRTFYQDADLPYAIDDLEPPTRPTVSSFVNVLHQPETPPPGAIIIPDMYETYLKNLQPSQVPQPLIVAKESSALRSIVPLVDHQQEVECVIDPGSQVIAMSEGICNELALIYDPEIVLNMQSANGEIDRSLGLARNVPFLIGDITLYLQVHIIRNPAYDVLLGRPFDILTESIVKNYSNEDQTITISDPNTGRRATIPTIRRGPPRVLHRRQADFHSPSPSRRDLCLKYIMASDLGPENHLKNNLDSDMSSLFSSVVPGSFHSTNIADPVAIFAAKRKYKPVAQKTRPVLADLPEKFRIVRNILGDPLATLPTLTPNPPPFTPTGRYTAERRDLIDKVHSDDFLWPAERQLMHHFMCLQEMGFAWDDSERGRFREDFFPPVNMPVVEHKPWVQRNIPIPPGIYDEVCRLIKTKIAAGVYEPSNSSYRSRWFTVIKKTNSTSTGTKLRIVHSLEPLNAVTIQHSGVPPYTDQIAEQFAARACGGILDLYVGYDERGLAESSRDFTTFQTPFGAHRLVTLPMGWTNSVPIFHDDRMKYSGGTFSGHKATLCAAEITVVGHRCTYEGRLPDESRVESIMKWGPCRDLSDVRAFLGTIGVVRIFIRNFAHRAHALTMLTRKDFPFVFGPDQIAAQDDLRSALLESPALRPIDYGLAANVILAVDTSQIAVGFHLCQCALDNPRVRYYARFGSITLNDRESQFSQPKLKLYGLFRALQSLKMYLIGVRNLIVEVDARYIKGMLTNPDLKPSASINRWIVSILTFHFTLVHVPGTSHGPDGLSRRPPQPADRPEPKDDFDDWINNLYGFLHQINNTFPTANSTSTTAIFTSSLIGDLPTDADSDDEGPTIDYSDIPRSQKALEAEERLWLVRDWHRTLVRPPSLSDSEYATFLRYCTEFFIAADKLWRKDSHGRHKIVAAPSSRITILTAAHDDVAHKGFYATTALIAERFWWPHMRQDISWFVRTCHLCQIRQTRNVLIPPTVATPAPLFAKMYMDTMHMPTAGGFKYLVQGRCSVSHYPEFRMLRRETSSALADWIFEDILCRWGTLVEIVSDNGPAFVKALDQLAKKYHVRHIRISGYNSRANGIAKRPHFDVRQALFKAVDGDQAKWNRAAHFVFWADRITVRRRMGCSPYFAATGTHPLLPLDIAEATYLLPPPTTALSTTDLIARHAIALQKRRSDLAHLRSSVVGARVQAAIRFEQQHLATLRDFNFHRGSLVLMRNTAIEKVLNRKMRPRYLGPLLVISRNRGGAYILAELDGSVFDRPVAAFRVIPYFARRSLKLTDLEALLDISQERLRAMEESRSSDDDAEDDSADEDTDTSSVRSAEDDDAASVTSD</sequence>
<dbReference type="Gene3D" id="3.30.70.270">
    <property type="match status" value="2"/>
</dbReference>
<keyword evidence="5" id="KW-0255">Endonuclease</keyword>
<accession>W4JXZ9</accession>
<dbReference type="Proteomes" id="UP000030671">
    <property type="component" value="Unassembled WGS sequence"/>
</dbReference>
<dbReference type="Gene3D" id="2.40.70.10">
    <property type="entry name" value="Acid Proteases"/>
    <property type="match status" value="1"/>
</dbReference>
<dbReference type="eggNOG" id="KOG0017">
    <property type="taxonomic scope" value="Eukaryota"/>
</dbReference>
<gene>
    <name evidence="11" type="ORF">HETIRDRAFT_411418</name>
</gene>
<reference evidence="11 12" key="1">
    <citation type="journal article" date="2012" name="New Phytol.">
        <title>Insight into trade-off between wood decay and parasitism from the genome of a fungal forest pathogen.</title>
        <authorList>
            <person name="Olson A."/>
            <person name="Aerts A."/>
            <person name="Asiegbu F."/>
            <person name="Belbahri L."/>
            <person name="Bouzid O."/>
            <person name="Broberg A."/>
            <person name="Canback B."/>
            <person name="Coutinho P.M."/>
            <person name="Cullen D."/>
            <person name="Dalman K."/>
            <person name="Deflorio G."/>
            <person name="van Diepen L.T."/>
            <person name="Dunand C."/>
            <person name="Duplessis S."/>
            <person name="Durling M."/>
            <person name="Gonthier P."/>
            <person name="Grimwood J."/>
            <person name="Fossdal C.G."/>
            <person name="Hansson D."/>
            <person name="Henrissat B."/>
            <person name="Hietala A."/>
            <person name="Himmelstrand K."/>
            <person name="Hoffmeister D."/>
            <person name="Hogberg N."/>
            <person name="James T.Y."/>
            <person name="Karlsson M."/>
            <person name="Kohler A."/>
            <person name="Kues U."/>
            <person name="Lee Y.H."/>
            <person name="Lin Y.C."/>
            <person name="Lind M."/>
            <person name="Lindquist E."/>
            <person name="Lombard V."/>
            <person name="Lucas S."/>
            <person name="Lunden K."/>
            <person name="Morin E."/>
            <person name="Murat C."/>
            <person name="Park J."/>
            <person name="Raffaello T."/>
            <person name="Rouze P."/>
            <person name="Salamov A."/>
            <person name="Schmutz J."/>
            <person name="Solheim H."/>
            <person name="Stahlberg J."/>
            <person name="Velez H."/>
            <person name="de Vries R.P."/>
            <person name="Wiebenga A."/>
            <person name="Woodward S."/>
            <person name="Yakovlev I."/>
            <person name="Garbelotto M."/>
            <person name="Martin F."/>
            <person name="Grigoriev I.V."/>
            <person name="Stenlid J."/>
        </authorList>
    </citation>
    <scope>NUCLEOTIDE SEQUENCE [LARGE SCALE GENOMIC DNA]</scope>
    <source>
        <strain evidence="11 12">TC 32-1</strain>
    </source>
</reference>
<organism evidence="11 12">
    <name type="scientific">Heterobasidion irregulare (strain TC 32-1)</name>
    <dbReference type="NCBI Taxonomy" id="747525"/>
    <lineage>
        <taxon>Eukaryota</taxon>
        <taxon>Fungi</taxon>
        <taxon>Dikarya</taxon>
        <taxon>Basidiomycota</taxon>
        <taxon>Agaricomycotina</taxon>
        <taxon>Agaricomycetes</taxon>
        <taxon>Russulales</taxon>
        <taxon>Bondarzewiaceae</taxon>
        <taxon>Heterobasidion</taxon>
        <taxon>Heterobasidion annosum species complex</taxon>
    </lineage>
</organism>
<feature type="region of interest" description="Disordered" evidence="9">
    <location>
        <begin position="1569"/>
        <end position="1590"/>
    </location>
</feature>
<dbReference type="GO" id="GO:0004519">
    <property type="term" value="F:endonuclease activity"/>
    <property type="evidence" value="ECO:0007669"/>
    <property type="project" value="UniProtKB-KW"/>
</dbReference>
<dbReference type="InterPro" id="IPR012337">
    <property type="entry name" value="RNaseH-like_sf"/>
</dbReference>
<feature type="non-terminal residue" evidence="11">
    <location>
        <position position="1"/>
    </location>
</feature>
<dbReference type="GO" id="GO:0005634">
    <property type="term" value="C:nucleus"/>
    <property type="evidence" value="ECO:0007669"/>
    <property type="project" value="UniProtKB-ARBA"/>
</dbReference>
<dbReference type="HOGENOM" id="CLU_231983_0_0_1"/>
<evidence type="ECO:0000313" key="11">
    <source>
        <dbReference type="EMBL" id="ETW78457.1"/>
    </source>
</evidence>
<evidence type="ECO:0000256" key="9">
    <source>
        <dbReference type="SAM" id="MobiDB-lite"/>
    </source>
</evidence>
<dbReference type="EC" id="2.7.7.49" evidence="1"/>
<dbReference type="Gene3D" id="1.10.340.70">
    <property type="match status" value="1"/>
</dbReference>
<evidence type="ECO:0000256" key="8">
    <source>
        <dbReference type="ARBA" id="ARBA00022918"/>
    </source>
</evidence>
<dbReference type="InterPro" id="IPR043502">
    <property type="entry name" value="DNA/RNA_pol_sf"/>
</dbReference>
<keyword evidence="6" id="KW-0378">Hydrolase</keyword>
<evidence type="ECO:0000256" key="1">
    <source>
        <dbReference type="ARBA" id="ARBA00012493"/>
    </source>
</evidence>
<dbReference type="Gene3D" id="3.10.10.10">
    <property type="entry name" value="HIV Type 1 Reverse Transcriptase, subunit A, domain 1"/>
    <property type="match status" value="1"/>
</dbReference>
<dbReference type="Pfam" id="PF17917">
    <property type="entry name" value="RT_RNaseH"/>
    <property type="match status" value="1"/>
</dbReference>
<dbReference type="PROSITE" id="PS50994">
    <property type="entry name" value="INTEGRASE"/>
    <property type="match status" value="1"/>
</dbReference>
<dbReference type="PANTHER" id="PTHR37984:SF5">
    <property type="entry name" value="PROTEIN NYNRIN-LIKE"/>
    <property type="match status" value="1"/>
</dbReference>
<evidence type="ECO:0000256" key="5">
    <source>
        <dbReference type="ARBA" id="ARBA00022759"/>
    </source>
</evidence>
<evidence type="ECO:0000256" key="4">
    <source>
        <dbReference type="ARBA" id="ARBA00022722"/>
    </source>
</evidence>
<keyword evidence="4" id="KW-0540">Nuclease</keyword>
<feature type="compositionally biased region" description="Basic and acidic residues" evidence="9">
    <location>
        <begin position="673"/>
        <end position="686"/>
    </location>
</feature>